<name>A0AAN7QYF8_9MYRT</name>
<dbReference type="Pfam" id="PF23569">
    <property type="entry name" value="NBD_SMAX1"/>
    <property type="match status" value="1"/>
</dbReference>
<keyword evidence="4" id="KW-0804">Transcription</keyword>
<sequence>MRAGLSTIQQTLTPEAAGVLNLSIAEAARRNHGQTTPLHVAATLLASPSGFLRQACIKSHPNSSHPLQCRALELCFSVALERLPTSQGSSPEPPVSNALMAALKRAQAHQRRGCPEQQQQPLLAVKIELEQLIISILDDPGVSRVMREASFSSPAVKATIEQSLNSAAQPPPTASPASVGLGFRPSGQTARNLYLNPRLQQQQQQQPQQGSTAPTGATAAGPRSLQQRSEDVNKVIEILSRSRKRNPVLVGELEPEAILRELVKKIEAKELTLGALKNIQVISLEKEFGSDKSQILPRLKELGGLMDACMVSGSNIVLDLGDLKWLVEQPAASFGSAGPILGLSATQQQVVPEMARTAVVEVGRLLGRYGEVGTGSSGNRVWLIGTATCETYLRCQVYHPSMETDWDLQAVPIAARSPLPRTFPMLGTAGIVGNSTESLSQLKNLPATSKRLSENQDSAGETMCCPKCAQDYEEELVKLRASKVEESSPVVRSEAAAWTALPQWLQNAEVHSTQGNGENLMLKQKIHELQKKWKETCLRTHAQFHQQLIRPDRINPAPFSLTGLYKPNPLLQKNLEPKPLLLQKIPNAEAQMQTSLKPMPMLQSQLTLQIPSPPGSPVQTDLVLGRTKGTTEAIIKKPAQTETLRDFLGGMAQELPKKDYEFQHEKLMTISDTDSFKKLLKGLMESVWWQRDAASALATIMNRSRLGIANRISADSRGDLWILFGGPDQTGKRKMGSALSELVCGAAPLTISFGSRRDSSMNSRGKTTLDRIAEGVRRNPFSVIILEDVDEADTVIRGSIKRAMERGRITDSHGREISLGNVTFILTANWAPENVKFTTKLDSPFDEAKLTGLARGGWKLKLSVSERTSKRRASWLHDASMAVGKRRKEIDGNGLLGFDLNETVDNVDDQTDASHNSSDLTVEQEWDNGLDNRLSSTSLVYRELLCNVDDTVIFRPMHLGSLQEIIASSISEKFSSIFSDEISIEIQDEVLERILGGVWMGNSGLDEWMESALIPSFEQLKALLQTRWDESMVVRLECDRCSDPGGCGEWLPQRVELAVDRV</sequence>
<keyword evidence="9" id="KW-1185">Reference proteome</keyword>
<evidence type="ECO:0000256" key="2">
    <source>
        <dbReference type="ARBA" id="ARBA00022737"/>
    </source>
</evidence>
<keyword evidence="2 5" id="KW-0677">Repeat</keyword>
<feature type="region of interest" description="Disordered" evidence="6">
    <location>
        <begin position="199"/>
        <end position="229"/>
    </location>
</feature>
<dbReference type="PROSITE" id="PS51903">
    <property type="entry name" value="CLP_R"/>
    <property type="match status" value="1"/>
</dbReference>
<dbReference type="GO" id="GO:0016887">
    <property type="term" value="F:ATP hydrolysis activity"/>
    <property type="evidence" value="ECO:0007669"/>
    <property type="project" value="InterPro"/>
</dbReference>
<accession>A0AAN7QYF8</accession>
<dbReference type="FunFam" id="1.10.1780.10:FF:000005">
    <property type="entry name" value="protein SUPPRESSOR OF MAX2 1"/>
    <property type="match status" value="1"/>
</dbReference>
<dbReference type="PANTHER" id="PTHR43572">
    <property type="entry name" value="CHAPERONE PROTEIN CLPD, CHLOROPLASTIC"/>
    <property type="match status" value="1"/>
</dbReference>
<evidence type="ECO:0000256" key="6">
    <source>
        <dbReference type="SAM" id="MobiDB-lite"/>
    </source>
</evidence>
<proteinExistence type="inferred from homology"/>
<dbReference type="Pfam" id="PF26587">
    <property type="entry name" value="AAA_lid_SMAX1"/>
    <property type="match status" value="1"/>
</dbReference>
<evidence type="ECO:0000256" key="4">
    <source>
        <dbReference type="ARBA" id="ARBA00023163"/>
    </source>
</evidence>
<dbReference type="InterPro" id="IPR036628">
    <property type="entry name" value="Clp_N_dom_sf"/>
</dbReference>
<evidence type="ECO:0000256" key="1">
    <source>
        <dbReference type="ARBA" id="ARBA00008675"/>
    </source>
</evidence>
<gene>
    <name evidence="8" type="ORF">SAY87_017397</name>
</gene>
<dbReference type="SUPFAM" id="SSF52540">
    <property type="entry name" value="P-loop containing nucleoside triphosphate hydrolases"/>
    <property type="match status" value="1"/>
</dbReference>
<dbReference type="Gene3D" id="3.40.50.300">
    <property type="entry name" value="P-loop containing nucleotide triphosphate hydrolases"/>
    <property type="match status" value="1"/>
</dbReference>
<dbReference type="InterPro" id="IPR058954">
    <property type="entry name" value="AAA_lid_SMAX1"/>
</dbReference>
<dbReference type="Pfam" id="PF07724">
    <property type="entry name" value="AAA_2"/>
    <property type="match status" value="1"/>
</dbReference>
<evidence type="ECO:0000313" key="8">
    <source>
        <dbReference type="EMBL" id="KAK4781291.1"/>
    </source>
</evidence>
<dbReference type="InterPro" id="IPR003959">
    <property type="entry name" value="ATPase_AAA_core"/>
</dbReference>
<protein>
    <recommendedName>
        <fullName evidence="7">Clp R domain-containing protein</fullName>
    </recommendedName>
</protein>
<dbReference type="Pfam" id="PF02861">
    <property type="entry name" value="Clp_N"/>
    <property type="match status" value="1"/>
</dbReference>
<evidence type="ECO:0000259" key="7">
    <source>
        <dbReference type="PROSITE" id="PS51903"/>
    </source>
</evidence>
<dbReference type="SUPFAM" id="SSF81923">
    <property type="entry name" value="Double Clp-N motif"/>
    <property type="match status" value="1"/>
</dbReference>
<dbReference type="InterPro" id="IPR004176">
    <property type="entry name" value="Clp_R_N"/>
</dbReference>
<feature type="domain" description="Clp R" evidence="7">
    <location>
        <begin position="8"/>
        <end position="167"/>
    </location>
</feature>
<dbReference type="InterPro" id="IPR058680">
    <property type="entry name" value="NBD_SMAX1-like"/>
</dbReference>
<evidence type="ECO:0000256" key="3">
    <source>
        <dbReference type="ARBA" id="ARBA00023015"/>
    </source>
</evidence>
<evidence type="ECO:0000313" key="9">
    <source>
        <dbReference type="Proteomes" id="UP001345219"/>
    </source>
</evidence>
<keyword evidence="3" id="KW-0805">Transcription regulation</keyword>
<feature type="compositionally biased region" description="Low complexity" evidence="6">
    <location>
        <begin position="200"/>
        <end position="222"/>
    </location>
</feature>
<dbReference type="InterPro" id="IPR051650">
    <property type="entry name" value="SL_signaling_regulator"/>
</dbReference>
<comment type="caution">
    <text evidence="8">The sequence shown here is derived from an EMBL/GenBank/DDBJ whole genome shotgun (WGS) entry which is preliminary data.</text>
</comment>
<dbReference type="GO" id="GO:0005524">
    <property type="term" value="F:ATP binding"/>
    <property type="evidence" value="ECO:0007669"/>
    <property type="project" value="InterPro"/>
</dbReference>
<dbReference type="Proteomes" id="UP001345219">
    <property type="component" value="Chromosome 13"/>
</dbReference>
<comment type="similarity">
    <text evidence="1">Belongs to the ClpA/ClpB family.</text>
</comment>
<dbReference type="EMBL" id="JAXIOK010000001">
    <property type="protein sequence ID" value="KAK4781291.1"/>
    <property type="molecule type" value="Genomic_DNA"/>
</dbReference>
<organism evidence="8 9">
    <name type="scientific">Trapa incisa</name>
    <dbReference type="NCBI Taxonomy" id="236973"/>
    <lineage>
        <taxon>Eukaryota</taxon>
        <taxon>Viridiplantae</taxon>
        <taxon>Streptophyta</taxon>
        <taxon>Embryophyta</taxon>
        <taxon>Tracheophyta</taxon>
        <taxon>Spermatophyta</taxon>
        <taxon>Magnoliopsida</taxon>
        <taxon>eudicotyledons</taxon>
        <taxon>Gunneridae</taxon>
        <taxon>Pentapetalae</taxon>
        <taxon>rosids</taxon>
        <taxon>malvids</taxon>
        <taxon>Myrtales</taxon>
        <taxon>Lythraceae</taxon>
        <taxon>Trapa</taxon>
    </lineage>
</organism>
<feature type="region of interest" description="Disordered" evidence="6">
    <location>
        <begin position="164"/>
        <end position="183"/>
    </location>
</feature>
<evidence type="ECO:0000256" key="5">
    <source>
        <dbReference type="PROSITE-ProRule" id="PRU01251"/>
    </source>
</evidence>
<dbReference type="AlphaFoldDB" id="A0AAN7QYF8"/>
<reference evidence="8 9" key="1">
    <citation type="journal article" date="2023" name="Hortic Res">
        <title>Pangenome of water caltrop reveals structural variations and asymmetric subgenome divergence after allopolyploidization.</title>
        <authorList>
            <person name="Zhang X."/>
            <person name="Chen Y."/>
            <person name="Wang L."/>
            <person name="Yuan Y."/>
            <person name="Fang M."/>
            <person name="Shi L."/>
            <person name="Lu R."/>
            <person name="Comes H.P."/>
            <person name="Ma Y."/>
            <person name="Chen Y."/>
            <person name="Huang G."/>
            <person name="Zhou Y."/>
            <person name="Zheng Z."/>
            <person name="Qiu Y."/>
        </authorList>
    </citation>
    <scope>NUCLEOTIDE SEQUENCE [LARGE SCALE GENOMIC DNA]</scope>
    <source>
        <tissue evidence="8">Roots</tissue>
    </source>
</reference>
<dbReference type="InterPro" id="IPR027417">
    <property type="entry name" value="P-loop_NTPase"/>
</dbReference>
<dbReference type="Gene3D" id="1.10.1780.10">
    <property type="entry name" value="Clp, N-terminal domain"/>
    <property type="match status" value="1"/>
</dbReference>
<dbReference type="CDD" id="cd19499">
    <property type="entry name" value="RecA-like_ClpB_Hsp104-like"/>
    <property type="match status" value="1"/>
</dbReference>
<dbReference type="PANTHER" id="PTHR43572:SF13">
    <property type="entry name" value="PROTEIN SUPPRESSOR OF MAX2 1"/>
    <property type="match status" value="1"/>
</dbReference>